<dbReference type="EMBL" id="BMAW01021709">
    <property type="protein sequence ID" value="GFT74329.1"/>
    <property type="molecule type" value="Genomic_DNA"/>
</dbReference>
<dbReference type="AlphaFoldDB" id="A0A8X6PJN9"/>
<comment type="caution">
    <text evidence="1">The sequence shown here is derived from an EMBL/GenBank/DDBJ whole genome shotgun (WGS) entry which is preliminary data.</text>
</comment>
<feature type="non-terminal residue" evidence="1">
    <location>
        <position position="1"/>
    </location>
</feature>
<dbReference type="Proteomes" id="UP000887013">
    <property type="component" value="Unassembled WGS sequence"/>
</dbReference>
<sequence length="46" mass="5466">KERKVFFYRTSFCITSRYYLRSMAAWMWAANGEEECLSGQCLMVSD</sequence>
<accession>A0A8X6PJN9</accession>
<name>A0A8X6PJN9_NEPPI</name>
<evidence type="ECO:0000313" key="2">
    <source>
        <dbReference type="Proteomes" id="UP000887013"/>
    </source>
</evidence>
<organism evidence="1 2">
    <name type="scientific">Nephila pilipes</name>
    <name type="common">Giant wood spider</name>
    <name type="synonym">Nephila maculata</name>
    <dbReference type="NCBI Taxonomy" id="299642"/>
    <lineage>
        <taxon>Eukaryota</taxon>
        <taxon>Metazoa</taxon>
        <taxon>Ecdysozoa</taxon>
        <taxon>Arthropoda</taxon>
        <taxon>Chelicerata</taxon>
        <taxon>Arachnida</taxon>
        <taxon>Araneae</taxon>
        <taxon>Araneomorphae</taxon>
        <taxon>Entelegynae</taxon>
        <taxon>Araneoidea</taxon>
        <taxon>Nephilidae</taxon>
        <taxon>Nephila</taxon>
    </lineage>
</organism>
<keyword evidence="2" id="KW-1185">Reference proteome</keyword>
<reference evidence="1" key="1">
    <citation type="submission" date="2020-08" db="EMBL/GenBank/DDBJ databases">
        <title>Multicomponent nature underlies the extraordinary mechanical properties of spider dragline silk.</title>
        <authorList>
            <person name="Kono N."/>
            <person name="Nakamura H."/>
            <person name="Mori M."/>
            <person name="Yoshida Y."/>
            <person name="Ohtoshi R."/>
            <person name="Malay A.D."/>
            <person name="Moran D.A.P."/>
            <person name="Tomita M."/>
            <person name="Numata K."/>
            <person name="Arakawa K."/>
        </authorList>
    </citation>
    <scope>NUCLEOTIDE SEQUENCE</scope>
</reference>
<gene>
    <name evidence="1" type="ORF">NPIL_403161</name>
</gene>
<evidence type="ECO:0000313" key="1">
    <source>
        <dbReference type="EMBL" id="GFT74329.1"/>
    </source>
</evidence>
<proteinExistence type="predicted"/>
<protein>
    <submittedName>
        <fullName evidence="1">Uncharacterized protein</fullName>
    </submittedName>
</protein>